<evidence type="ECO:0000256" key="2">
    <source>
        <dbReference type="ARBA" id="ARBA00023136"/>
    </source>
</evidence>
<dbReference type="AlphaFoldDB" id="A0AAD3T6V5"/>
<dbReference type="InterPro" id="IPR044839">
    <property type="entry name" value="NDR1-like"/>
</dbReference>
<accession>A0AAD3T6V5</accession>
<feature type="compositionally biased region" description="Polar residues" evidence="3">
    <location>
        <begin position="7"/>
        <end position="17"/>
    </location>
</feature>
<feature type="transmembrane region" description="Helical" evidence="4">
    <location>
        <begin position="55"/>
        <end position="74"/>
    </location>
</feature>
<name>A0AAD3T6V5_NEPGR</name>
<keyword evidence="2 4" id="KW-0472">Membrane</keyword>
<keyword evidence="4" id="KW-0812">Transmembrane</keyword>
<dbReference type="EMBL" id="BSYO01000026">
    <property type="protein sequence ID" value="GMH23829.1"/>
    <property type="molecule type" value="Genomic_DNA"/>
</dbReference>
<dbReference type="PANTHER" id="PTHR31234">
    <property type="entry name" value="LATE EMBRYOGENESIS ABUNDANT (LEA) HYDROXYPROLINE-RICH GLYCOPROTEIN FAMILY"/>
    <property type="match status" value="1"/>
</dbReference>
<sequence length="244" mass="27015">MEAVETQRLTSQSSISQELPKPPGHATLGGAYKYQNKKGRIGCGYGCCKLITSTVSMIIFLFFAAGVITVWVAFRRAGMPQFMVQRLAIPKFDVHSDLKGYNAVLSTDMEFFLVADNKKNGIIGTSCGSMVMEVNWDEHKGHLVEEKVPFFTQNTGSSTVLKIQTHGEAKILNKHLEKDEMKLDLVLSGDVVFFWGPLKSKGYPFIVSCTDISTAASDSLCDAKLYSSSPHPRYVERTKLANLF</sequence>
<gene>
    <name evidence="5" type="ORF">Nepgr_025672</name>
</gene>
<dbReference type="Proteomes" id="UP001279734">
    <property type="component" value="Unassembled WGS sequence"/>
</dbReference>
<protein>
    <submittedName>
        <fullName evidence="5">Uncharacterized protein</fullName>
    </submittedName>
</protein>
<proteinExistence type="predicted"/>
<keyword evidence="6" id="KW-1185">Reference proteome</keyword>
<evidence type="ECO:0000256" key="3">
    <source>
        <dbReference type="SAM" id="MobiDB-lite"/>
    </source>
</evidence>
<comment type="subcellular location">
    <subcellularLocation>
        <location evidence="1">Membrane</location>
    </subcellularLocation>
</comment>
<comment type="caution">
    <text evidence="5">The sequence shown here is derived from an EMBL/GenBank/DDBJ whole genome shotgun (WGS) entry which is preliminary data.</text>
</comment>
<evidence type="ECO:0000313" key="6">
    <source>
        <dbReference type="Proteomes" id="UP001279734"/>
    </source>
</evidence>
<reference evidence="5" key="1">
    <citation type="submission" date="2023-05" db="EMBL/GenBank/DDBJ databases">
        <title>Nepenthes gracilis genome sequencing.</title>
        <authorList>
            <person name="Fukushima K."/>
        </authorList>
    </citation>
    <scope>NUCLEOTIDE SEQUENCE</scope>
    <source>
        <strain evidence="5">SING2019-196</strain>
    </source>
</reference>
<keyword evidence="4" id="KW-1133">Transmembrane helix</keyword>
<feature type="region of interest" description="Disordered" evidence="3">
    <location>
        <begin position="1"/>
        <end position="22"/>
    </location>
</feature>
<dbReference type="GO" id="GO:0098542">
    <property type="term" value="P:defense response to other organism"/>
    <property type="evidence" value="ECO:0007669"/>
    <property type="project" value="InterPro"/>
</dbReference>
<organism evidence="5 6">
    <name type="scientific">Nepenthes gracilis</name>
    <name type="common">Slender pitcher plant</name>
    <dbReference type="NCBI Taxonomy" id="150966"/>
    <lineage>
        <taxon>Eukaryota</taxon>
        <taxon>Viridiplantae</taxon>
        <taxon>Streptophyta</taxon>
        <taxon>Embryophyta</taxon>
        <taxon>Tracheophyta</taxon>
        <taxon>Spermatophyta</taxon>
        <taxon>Magnoliopsida</taxon>
        <taxon>eudicotyledons</taxon>
        <taxon>Gunneridae</taxon>
        <taxon>Pentapetalae</taxon>
        <taxon>Caryophyllales</taxon>
        <taxon>Nepenthaceae</taxon>
        <taxon>Nepenthes</taxon>
    </lineage>
</organism>
<dbReference type="PANTHER" id="PTHR31234:SF32">
    <property type="entry name" value="LATE EMBRYOGENESIS ABUNDANT (LEA) HYDROXYPROLINE-RICH GLYCOPROTEIN FAMILY"/>
    <property type="match status" value="1"/>
</dbReference>
<dbReference type="GO" id="GO:0005886">
    <property type="term" value="C:plasma membrane"/>
    <property type="evidence" value="ECO:0007669"/>
    <property type="project" value="TreeGrafter"/>
</dbReference>
<evidence type="ECO:0000313" key="5">
    <source>
        <dbReference type="EMBL" id="GMH23829.1"/>
    </source>
</evidence>
<evidence type="ECO:0000256" key="4">
    <source>
        <dbReference type="SAM" id="Phobius"/>
    </source>
</evidence>
<evidence type="ECO:0000256" key="1">
    <source>
        <dbReference type="ARBA" id="ARBA00004370"/>
    </source>
</evidence>